<dbReference type="GO" id="GO:0004148">
    <property type="term" value="F:dihydrolipoyl dehydrogenase (NADH) activity"/>
    <property type="evidence" value="ECO:0007669"/>
    <property type="project" value="TreeGrafter"/>
</dbReference>
<dbReference type="PATRIC" id="fig|37923.8.peg.2027"/>
<sequence>MGSEGREFDVIVLGGGPVGENAAEYAVRGTDGSAALVEAERFGGECSYWACMPSKALLRPVDVVDAADHLQGVAGPVALDREQLLARRDAWTSHYDDAGQVDWARSAGLTPVRGRGRITGQREVTVTGPGGARTVLRARQAVVIATGSVPVVPEELAPVRPWSTRDATGVRTVPARLGIVGGGAAAVEAARWMRALGSEITLIVRGPRLLADAEPFIGEAVARGLEQEGVRVLLRTRVLSASRSETAPDDAPDATPETAPLGAPHGGPVRLRLARVEQDQEAPGETSPRTGAELVVDEVLAATGRRPALEDLGLESIGVSPEQVTAHAHGGPGSPLPDWLYAVGDASGEAPLTHWGKYRARLVGASVRTAARGEDPWAVFDPHRDGAAAAPVPQVVFSRPQAAWTGLSTAQARERGIAVHVRRVPYTAAAGAALLRDDAEGTVQLLSRAEDDVLLGAAFLGPEVQELVHAATVAITGGLTLRALAHAVPCYPTASEVWLRALEAEPARG</sequence>
<keyword evidence="5" id="KW-0520">NAD</keyword>
<organism evidence="8 9">
    <name type="scientific">Rothia kristinae</name>
    <dbReference type="NCBI Taxonomy" id="37923"/>
    <lineage>
        <taxon>Bacteria</taxon>
        <taxon>Bacillati</taxon>
        <taxon>Actinomycetota</taxon>
        <taxon>Actinomycetes</taxon>
        <taxon>Micrococcales</taxon>
        <taxon>Micrococcaceae</taxon>
        <taxon>Rothia</taxon>
    </lineage>
</organism>
<dbReference type="RefSeq" id="WP_058750825.1">
    <property type="nucleotide sequence ID" value="NZ_CP113782.1"/>
</dbReference>
<keyword evidence="3" id="KW-0285">Flavoprotein</keyword>
<dbReference type="PANTHER" id="PTHR22912:SF151">
    <property type="entry name" value="DIHYDROLIPOYL DEHYDROGENASE, MITOCHONDRIAL"/>
    <property type="match status" value="1"/>
</dbReference>
<dbReference type="InterPro" id="IPR050151">
    <property type="entry name" value="Class-I_Pyr_Nuc-Dis_Oxidored"/>
</dbReference>
<dbReference type="SUPFAM" id="SSF55424">
    <property type="entry name" value="FAD/NAD-linked reductases, dimerisation (C-terminal) domain"/>
    <property type="match status" value="1"/>
</dbReference>
<dbReference type="EMBL" id="LJBJ02000005">
    <property type="protein sequence ID" value="OAX52305.1"/>
    <property type="molecule type" value="Genomic_DNA"/>
</dbReference>
<dbReference type="InterPro" id="IPR016156">
    <property type="entry name" value="FAD/NAD-linked_Rdtase_dimer_sf"/>
</dbReference>
<accession>A0A147EAQ5</accession>
<comment type="cofactor">
    <cofactor evidence="1">
        <name>FAD</name>
        <dbReference type="ChEBI" id="CHEBI:57692"/>
    </cofactor>
</comment>
<dbReference type="Gene3D" id="3.50.50.60">
    <property type="entry name" value="FAD/NAD(P)-binding domain"/>
    <property type="match status" value="2"/>
</dbReference>
<name>A0A147EAQ5_9MICC</name>
<evidence type="ECO:0000259" key="7">
    <source>
        <dbReference type="Pfam" id="PF07992"/>
    </source>
</evidence>
<comment type="caution">
    <text evidence="8">The sequence shown here is derived from an EMBL/GenBank/DDBJ whole genome shotgun (WGS) entry which is preliminary data.</text>
</comment>
<proteinExistence type="inferred from homology"/>
<evidence type="ECO:0000256" key="1">
    <source>
        <dbReference type="ARBA" id="ARBA00001974"/>
    </source>
</evidence>
<dbReference type="Proteomes" id="UP000053171">
    <property type="component" value="Unassembled WGS sequence"/>
</dbReference>
<dbReference type="Pfam" id="PF07992">
    <property type="entry name" value="Pyr_redox_2"/>
    <property type="match status" value="1"/>
</dbReference>
<keyword evidence="4" id="KW-0274">FAD</keyword>
<evidence type="ECO:0000256" key="4">
    <source>
        <dbReference type="ARBA" id="ARBA00022827"/>
    </source>
</evidence>
<dbReference type="PRINTS" id="PR00411">
    <property type="entry name" value="PNDRDTASEI"/>
</dbReference>
<feature type="domain" description="Pyridine nucleotide-disulphide oxidoreductase dimerisation" evidence="6">
    <location>
        <begin position="392"/>
        <end position="500"/>
    </location>
</feature>
<dbReference type="PRINTS" id="PR00368">
    <property type="entry name" value="FADPNR"/>
</dbReference>
<evidence type="ECO:0000256" key="5">
    <source>
        <dbReference type="ARBA" id="ARBA00023027"/>
    </source>
</evidence>
<dbReference type="PANTHER" id="PTHR22912">
    <property type="entry name" value="DISULFIDE OXIDOREDUCTASE"/>
    <property type="match status" value="1"/>
</dbReference>
<dbReference type="AlphaFoldDB" id="A0A147EAQ5"/>
<reference evidence="8" key="1">
    <citation type="submission" date="2016-06" db="EMBL/GenBank/DDBJ databases">
        <title>Identification of putative biosynthetic pathways for the production of bioactive secondary metabolites by the marine actinomycete Kocuria kristinae RUTW2-3.</title>
        <authorList>
            <person name="Waterworth S.C."/>
            <person name="Walmsley T.A."/>
            <person name="Matongo T."/>
            <person name="Davies-Coleman M.T."/>
            <person name="Dorrington R.A."/>
        </authorList>
    </citation>
    <scope>NUCLEOTIDE SEQUENCE [LARGE SCALE GENOMIC DNA]</scope>
    <source>
        <strain evidence="8">RUTW2-3</strain>
    </source>
</reference>
<dbReference type="Pfam" id="PF02852">
    <property type="entry name" value="Pyr_redox_dim"/>
    <property type="match status" value="1"/>
</dbReference>
<dbReference type="InterPro" id="IPR036188">
    <property type="entry name" value="FAD/NAD-bd_sf"/>
</dbReference>
<dbReference type="GO" id="GO:0006103">
    <property type="term" value="P:2-oxoglutarate metabolic process"/>
    <property type="evidence" value="ECO:0007669"/>
    <property type="project" value="TreeGrafter"/>
</dbReference>
<dbReference type="InterPro" id="IPR023753">
    <property type="entry name" value="FAD/NAD-binding_dom"/>
</dbReference>
<dbReference type="SUPFAM" id="SSF51905">
    <property type="entry name" value="FAD/NAD(P)-binding domain"/>
    <property type="match status" value="2"/>
</dbReference>
<evidence type="ECO:0000313" key="8">
    <source>
        <dbReference type="EMBL" id="OAX52305.1"/>
    </source>
</evidence>
<gene>
    <name evidence="8" type="ORF">AN277_0203950</name>
</gene>
<dbReference type="InterPro" id="IPR004099">
    <property type="entry name" value="Pyr_nucl-diS_OxRdtase_dimer"/>
</dbReference>
<evidence type="ECO:0000256" key="2">
    <source>
        <dbReference type="ARBA" id="ARBA00007532"/>
    </source>
</evidence>
<keyword evidence="9" id="KW-1185">Reference proteome</keyword>
<feature type="domain" description="FAD/NAD(P)-binding" evidence="7">
    <location>
        <begin position="8"/>
        <end position="245"/>
    </location>
</feature>
<comment type="similarity">
    <text evidence="2">Belongs to the class-I pyridine nucleotide-disulfide oxidoreductase family.</text>
</comment>
<evidence type="ECO:0000259" key="6">
    <source>
        <dbReference type="Pfam" id="PF02852"/>
    </source>
</evidence>
<evidence type="ECO:0000313" key="9">
    <source>
        <dbReference type="Proteomes" id="UP000053171"/>
    </source>
</evidence>
<dbReference type="Gene3D" id="3.30.390.30">
    <property type="match status" value="1"/>
</dbReference>
<protein>
    <submittedName>
        <fullName evidence="8">Uncharacterized protein</fullName>
    </submittedName>
</protein>
<dbReference type="GO" id="GO:0050660">
    <property type="term" value="F:flavin adenine dinucleotide binding"/>
    <property type="evidence" value="ECO:0007669"/>
    <property type="project" value="TreeGrafter"/>
</dbReference>
<evidence type="ECO:0000256" key="3">
    <source>
        <dbReference type="ARBA" id="ARBA00022630"/>
    </source>
</evidence>